<feature type="transmembrane region" description="Helical" evidence="2">
    <location>
        <begin position="183"/>
        <end position="202"/>
    </location>
</feature>
<evidence type="ECO:0000313" key="4">
    <source>
        <dbReference type="Proteomes" id="UP000799777"/>
    </source>
</evidence>
<organism evidence="3 4">
    <name type="scientific">Setomelanomma holmii</name>
    <dbReference type="NCBI Taxonomy" id="210430"/>
    <lineage>
        <taxon>Eukaryota</taxon>
        <taxon>Fungi</taxon>
        <taxon>Dikarya</taxon>
        <taxon>Ascomycota</taxon>
        <taxon>Pezizomycotina</taxon>
        <taxon>Dothideomycetes</taxon>
        <taxon>Pleosporomycetidae</taxon>
        <taxon>Pleosporales</taxon>
        <taxon>Pleosporineae</taxon>
        <taxon>Phaeosphaeriaceae</taxon>
        <taxon>Setomelanomma</taxon>
    </lineage>
</organism>
<proteinExistence type="predicted"/>
<evidence type="ECO:0000313" key="3">
    <source>
        <dbReference type="EMBL" id="KAF2033797.1"/>
    </source>
</evidence>
<keyword evidence="2" id="KW-0472">Membrane</keyword>
<dbReference type="OrthoDB" id="4156595at2759"/>
<name>A0A9P4LRJ4_9PLEO</name>
<keyword evidence="2" id="KW-1133">Transmembrane helix</keyword>
<gene>
    <name evidence="3" type="ORF">EK21DRAFT_97924</name>
</gene>
<keyword evidence="2" id="KW-0812">Transmembrane</keyword>
<feature type="transmembrane region" description="Helical" evidence="2">
    <location>
        <begin position="65"/>
        <end position="86"/>
    </location>
</feature>
<comment type="caution">
    <text evidence="3">The sequence shown here is derived from an EMBL/GenBank/DDBJ whole genome shotgun (WGS) entry which is preliminary data.</text>
</comment>
<feature type="compositionally biased region" description="Basic and acidic residues" evidence="1">
    <location>
        <begin position="1"/>
        <end position="11"/>
    </location>
</feature>
<keyword evidence="4" id="KW-1185">Reference proteome</keyword>
<protein>
    <submittedName>
        <fullName evidence="3">Uncharacterized protein</fullName>
    </submittedName>
</protein>
<evidence type="ECO:0000256" key="1">
    <source>
        <dbReference type="SAM" id="MobiDB-lite"/>
    </source>
</evidence>
<dbReference type="EMBL" id="ML978164">
    <property type="protein sequence ID" value="KAF2033797.1"/>
    <property type="molecule type" value="Genomic_DNA"/>
</dbReference>
<feature type="region of interest" description="Disordered" evidence="1">
    <location>
        <begin position="1"/>
        <end position="58"/>
    </location>
</feature>
<feature type="compositionally biased region" description="Pro residues" evidence="1">
    <location>
        <begin position="14"/>
        <end position="24"/>
    </location>
</feature>
<evidence type="ECO:0000256" key="2">
    <source>
        <dbReference type="SAM" id="Phobius"/>
    </source>
</evidence>
<dbReference type="AlphaFoldDB" id="A0A9P4LRJ4"/>
<reference evidence="3" key="1">
    <citation type="journal article" date="2020" name="Stud. Mycol.">
        <title>101 Dothideomycetes genomes: a test case for predicting lifestyles and emergence of pathogens.</title>
        <authorList>
            <person name="Haridas S."/>
            <person name="Albert R."/>
            <person name="Binder M."/>
            <person name="Bloem J."/>
            <person name="Labutti K."/>
            <person name="Salamov A."/>
            <person name="Andreopoulos B."/>
            <person name="Baker S."/>
            <person name="Barry K."/>
            <person name="Bills G."/>
            <person name="Bluhm B."/>
            <person name="Cannon C."/>
            <person name="Castanera R."/>
            <person name="Culley D."/>
            <person name="Daum C."/>
            <person name="Ezra D."/>
            <person name="Gonzalez J."/>
            <person name="Henrissat B."/>
            <person name="Kuo A."/>
            <person name="Liang C."/>
            <person name="Lipzen A."/>
            <person name="Lutzoni F."/>
            <person name="Magnuson J."/>
            <person name="Mondo S."/>
            <person name="Nolan M."/>
            <person name="Ohm R."/>
            <person name="Pangilinan J."/>
            <person name="Park H.-J."/>
            <person name="Ramirez L."/>
            <person name="Alfaro M."/>
            <person name="Sun H."/>
            <person name="Tritt A."/>
            <person name="Yoshinaga Y."/>
            <person name="Zwiers L.-H."/>
            <person name="Turgeon B."/>
            <person name="Goodwin S."/>
            <person name="Spatafora J."/>
            <person name="Crous P."/>
            <person name="Grigoriev I."/>
        </authorList>
    </citation>
    <scope>NUCLEOTIDE SEQUENCE</scope>
    <source>
        <strain evidence="3">CBS 110217</strain>
    </source>
</reference>
<dbReference type="Proteomes" id="UP000799777">
    <property type="component" value="Unassembled WGS sequence"/>
</dbReference>
<sequence>MAATTSHEHYPMQHLPPSPPPSPPQRRRKHKKRTDSFEKLANTPILSPPSSPSQGPVADADKEPLLVRIILTPVLFISFIVSLSLVNLRDRAHRTYEHSSASFLTYLYRSSWLELEPYQDPDDSKWGRGGSIGHVEPCDSISRTGEEQKEGKQKKKRSWHLNKKIRKVAKLEISDAFEMRGGVIVGMLAMIFFGSMVLWMGMKWLVLSTIRALSH</sequence>
<feature type="region of interest" description="Disordered" evidence="1">
    <location>
        <begin position="136"/>
        <end position="156"/>
    </location>
</feature>
<accession>A0A9P4LRJ4</accession>